<evidence type="ECO:0000313" key="2">
    <source>
        <dbReference type="EMBL" id="VAI32745.1"/>
    </source>
</evidence>
<dbReference type="EMBL" id="LT934120">
    <property type="protein sequence ID" value="VAI32745.1"/>
    <property type="molecule type" value="Genomic_DNA"/>
</dbReference>
<sequence>MKEKESIRKELERAKTKLRETDNKLKNYVQEKIKLEGEKAEAHREIKKLQSQRTHLERDLRKHDSVTVDKRHELNVKPEELAGFFDQAVQLQEEYQRLEIHASDMEDEIASLQETLATLTAEKEEALSKVEFMVLEQEDLENRLTSAESKINSLNDEIVVLTKKLDESESFGRKVEASLSSISKEKEDLGMQLTDVLLEMESERSMWIAKEKAYLETKQQLDICTDENSKLSEDLIKVRQELVQCRELLKTREDKMILSMEHNINEGKCCRESCEESEQLVEKGRNIDNENSNFEQELFKQLQLISEERDSLLSKMKQMSLVINELEALKEVSNNKLLQAKANMDELSCQISAMEVKMKNDASTHNKEKTKLRMQIRWLQPELDANRGRLKEAVEERALMDENYQKATDMLKEKLRKTCREVLKLREELKRPEAASN</sequence>
<keyword evidence="3" id="KW-1185">Reference proteome</keyword>
<dbReference type="PANTHER" id="PTHR36362">
    <property type="entry name" value="DNA-DIRECTED RNA POLYMERASE SUBUNIT BETA"/>
    <property type="match status" value="1"/>
</dbReference>
<evidence type="ECO:0000313" key="3">
    <source>
        <dbReference type="Proteomes" id="UP000324705"/>
    </source>
</evidence>
<proteinExistence type="predicted"/>
<organism evidence="2 3">
    <name type="scientific">Triticum turgidum subsp. durum</name>
    <name type="common">Durum wheat</name>
    <name type="synonym">Triticum durum</name>
    <dbReference type="NCBI Taxonomy" id="4567"/>
    <lineage>
        <taxon>Eukaryota</taxon>
        <taxon>Viridiplantae</taxon>
        <taxon>Streptophyta</taxon>
        <taxon>Embryophyta</taxon>
        <taxon>Tracheophyta</taxon>
        <taxon>Spermatophyta</taxon>
        <taxon>Magnoliopsida</taxon>
        <taxon>Liliopsida</taxon>
        <taxon>Poales</taxon>
        <taxon>Poaceae</taxon>
        <taxon>BOP clade</taxon>
        <taxon>Pooideae</taxon>
        <taxon>Triticodae</taxon>
        <taxon>Triticeae</taxon>
        <taxon>Triticinae</taxon>
        <taxon>Triticum</taxon>
    </lineage>
</organism>
<dbReference type="Gramene" id="TRITD5Bv1G132780.8">
    <property type="protein sequence ID" value="TRITD5Bv1G132780.8"/>
    <property type="gene ID" value="TRITD5Bv1G132780"/>
</dbReference>
<dbReference type="Gene3D" id="1.10.287.2610">
    <property type="match status" value="1"/>
</dbReference>
<dbReference type="PANTHER" id="PTHR36362:SF3">
    <property type="entry name" value="PROTEIN HOOK HOMOLOG 3-LIKE"/>
    <property type="match status" value="1"/>
</dbReference>
<dbReference type="Proteomes" id="UP000324705">
    <property type="component" value="Chromosome 5B"/>
</dbReference>
<gene>
    <name evidence="2" type="ORF">TRITD_5Bv1G132780</name>
</gene>
<accession>A0A9R1ALZ1</accession>
<keyword evidence="1" id="KW-0175">Coiled coil</keyword>
<feature type="coiled-coil region" evidence="1">
    <location>
        <begin position="1"/>
        <end position="164"/>
    </location>
</feature>
<name>A0A9R1ALZ1_TRITD</name>
<protein>
    <recommendedName>
        <fullName evidence="4">Kinesin-like protein</fullName>
    </recommendedName>
</protein>
<evidence type="ECO:0008006" key="4">
    <source>
        <dbReference type="Google" id="ProtNLM"/>
    </source>
</evidence>
<dbReference type="AlphaFoldDB" id="A0A9R1ALZ1"/>
<feature type="coiled-coil region" evidence="1">
    <location>
        <begin position="323"/>
        <end position="357"/>
    </location>
</feature>
<evidence type="ECO:0000256" key="1">
    <source>
        <dbReference type="SAM" id="Coils"/>
    </source>
</evidence>
<reference evidence="2 3" key="1">
    <citation type="submission" date="2017-09" db="EMBL/GenBank/DDBJ databases">
        <authorList>
            <consortium name="International Durum Wheat Genome Sequencing Consortium (IDWGSC)"/>
            <person name="Milanesi L."/>
        </authorList>
    </citation>
    <scope>NUCLEOTIDE SEQUENCE [LARGE SCALE GENOMIC DNA]</scope>
    <source>
        <strain evidence="3">cv. Svevo</strain>
    </source>
</reference>
<dbReference type="GO" id="GO:0012505">
    <property type="term" value="C:endomembrane system"/>
    <property type="evidence" value="ECO:0007669"/>
    <property type="project" value="TreeGrafter"/>
</dbReference>